<dbReference type="Gene3D" id="3.40.50.1110">
    <property type="entry name" value="SGNH hydrolase"/>
    <property type="match status" value="1"/>
</dbReference>
<evidence type="ECO:0000313" key="4">
    <source>
        <dbReference type="Proteomes" id="UP001183246"/>
    </source>
</evidence>
<feature type="signal peptide" evidence="1">
    <location>
        <begin position="1"/>
        <end position="30"/>
    </location>
</feature>
<comment type="caution">
    <text evidence="3">The sequence shown here is derived from an EMBL/GenBank/DDBJ whole genome shotgun (WGS) entry which is preliminary data.</text>
</comment>
<dbReference type="InterPro" id="IPR040794">
    <property type="entry name" value="CE2_N"/>
</dbReference>
<name>A0ABU2N108_9ACTN</name>
<keyword evidence="4" id="KW-1185">Reference proteome</keyword>
<dbReference type="RefSeq" id="WP_311708553.1">
    <property type="nucleotide sequence ID" value="NZ_JAVREL010000032.1"/>
</dbReference>
<dbReference type="EMBL" id="JAVREL010000032">
    <property type="protein sequence ID" value="MDT0347431.1"/>
    <property type="molecule type" value="Genomic_DNA"/>
</dbReference>
<dbReference type="InterPro" id="IPR006311">
    <property type="entry name" value="TAT_signal"/>
</dbReference>
<feature type="domain" description="Carbohydrate esterase 2 N-terminal" evidence="2">
    <location>
        <begin position="40"/>
        <end position="142"/>
    </location>
</feature>
<keyword evidence="1" id="KW-0732">Signal</keyword>
<keyword evidence="3" id="KW-0378">Hydrolase</keyword>
<evidence type="ECO:0000256" key="1">
    <source>
        <dbReference type="SAM" id="SignalP"/>
    </source>
</evidence>
<protein>
    <submittedName>
        <fullName evidence="3">SGNH/GDSL hydrolase family protein</fullName>
        <ecNumber evidence="3">3.1.-.-</ecNumber>
    </submittedName>
</protein>
<reference evidence="4" key="1">
    <citation type="submission" date="2023-07" db="EMBL/GenBank/DDBJ databases">
        <title>30 novel species of actinomycetes from the DSMZ collection.</title>
        <authorList>
            <person name="Nouioui I."/>
        </authorList>
    </citation>
    <scope>NUCLEOTIDE SEQUENCE [LARGE SCALE GENOMIC DNA]</scope>
    <source>
        <strain evidence="4">DSM 44938</strain>
    </source>
</reference>
<dbReference type="Gene3D" id="2.60.120.260">
    <property type="entry name" value="Galactose-binding domain-like"/>
    <property type="match status" value="1"/>
</dbReference>
<organism evidence="3 4">
    <name type="scientific">Streptomyces litchfieldiae</name>
    <dbReference type="NCBI Taxonomy" id="3075543"/>
    <lineage>
        <taxon>Bacteria</taxon>
        <taxon>Bacillati</taxon>
        <taxon>Actinomycetota</taxon>
        <taxon>Actinomycetes</taxon>
        <taxon>Kitasatosporales</taxon>
        <taxon>Streptomycetaceae</taxon>
        <taxon>Streptomyces</taxon>
    </lineage>
</organism>
<sequence>MRTYRRLSRRTLIAAAAAGAVTGLVSPSRASALPAGVHTVGRVKEAADGFVQYSWPGISFEGRFRGTGVGVVLYDSNNDYNVQIDGTAVATLVTPGRTTHWINGLANTEHSLRIVKRTESTWVAGRFGGFVAVQGGEILSNPPARDRQIEFIGDSYTVGYGNLSGTRDCSSNGGVGRNTDADLSFGALTAQSLGADYQINAFSGLGMVRNYNGGSPDVNYRTFYDRALLHVDGDVWEKPAGWQPQVVVVGLGINDFSTPLNPGERWATEDALVADYETAYHGFLDKLRARYGRETFIVVSAASTAFADTVQRVAQGRNQQGDDRVGYWYFGDAALDHLGCDWHPSARDHRIISGLLNDYLARLPLNW</sequence>
<dbReference type="Proteomes" id="UP001183246">
    <property type="component" value="Unassembled WGS sequence"/>
</dbReference>
<dbReference type="CDD" id="cd01831">
    <property type="entry name" value="Endoglucanase_E_like"/>
    <property type="match status" value="1"/>
</dbReference>
<dbReference type="PROSITE" id="PS51318">
    <property type="entry name" value="TAT"/>
    <property type="match status" value="1"/>
</dbReference>
<gene>
    <name evidence="3" type="ORF">RM590_33390</name>
</gene>
<dbReference type="Pfam" id="PF17996">
    <property type="entry name" value="CE2_N"/>
    <property type="match status" value="1"/>
</dbReference>
<dbReference type="InterPro" id="IPR001087">
    <property type="entry name" value="GDSL"/>
</dbReference>
<dbReference type="PANTHER" id="PTHR37834">
    <property type="entry name" value="GDSL-LIKE LIPASE/ACYLHYDROLASE DOMAIN PROTEIN (AFU_ORTHOLOGUE AFUA_2G00620)"/>
    <property type="match status" value="1"/>
</dbReference>
<dbReference type="EC" id="3.1.-.-" evidence="3"/>
<dbReference type="PANTHER" id="PTHR37834:SF2">
    <property type="entry name" value="ESTERASE, SGNH HYDROLASE-TYPE"/>
    <property type="match status" value="1"/>
</dbReference>
<accession>A0ABU2N108</accession>
<evidence type="ECO:0000259" key="2">
    <source>
        <dbReference type="Pfam" id="PF17996"/>
    </source>
</evidence>
<feature type="chain" id="PRO_5046117819" evidence="1">
    <location>
        <begin position="31"/>
        <end position="367"/>
    </location>
</feature>
<evidence type="ECO:0000313" key="3">
    <source>
        <dbReference type="EMBL" id="MDT0347431.1"/>
    </source>
</evidence>
<dbReference type="InterPro" id="IPR036514">
    <property type="entry name" value="SGNH_hydro_sf"/>
</dbReference>
<dbReference type="SUPFAM" id="SSF52266">
    <property type="entry name" value="SGNH hydrolase"/>
    <property type="match status" value="1"/>
</dbReference>
<dbReference type="InterPro" id="IPR037461">
    <property type="entry name" value="CtCE2-like_dom"/>
</dbReference>
<dbReference type="InterPro" id="IPR052762">
    <property type="entry name" value="PCW_deacetylase/CE"/>
</dbReference>
<dbReference type="GO" id="GO:0016787">
    <property type="term" value="F:hydrolase activity"/>
    <property type="evidence" value="ECO:0007669"/>
    <property type="project" value="UniProtKB-KW"/>
</dbReference>
<proteinExistence type="predicted"/>
<dbReference type="Pfam" id="PF00657">
    <property type="entry name" value="Lipase_GDSL"/>
    <property type="match status" value="1"/>
</dbReference>